<evidence type="ECO:0000313" key="1">
    <source>
        <dbReference type="EMBL" id="VTR43538.1"/>
    </source>
</evidence>
<organism evidence="1 2">
    <name type="scientific">Sphingobacterium thalpophilum</name>
    <dbReference type="NCBI Taxonomy" id="259"/>
    <lineage>
        <taxon>Bacteria</taxon>
        <taxon>Pseudomonadati</taxon>
        <taxon>Bacteroidota</taxon>
        <taxon>Sphingobacteriia</taxon>
        <taxon>Sphingobacteriales</taxon>
        <taxon>Sphingobacteriaceae</taxon>
        <taxon>Sphingobacterium</taxon>
    </lineage>
</organism>
<dbReference type="KEGG" id="stha:NCTC11429_02880"/>
<accession>A0A4V6KT68</accession>
<dbReference type="EMBL" id="LR590484">
    <property type="protein sequence ID" value="VTR43538.1"/>
    <property type="molecule type" value="Genomic_DNA"/>
</dbReference>
<reference evidence="1 2" key="1">
    <citation type="submission" date="2019-05" db="EMBL/GenBank/DDBJ databases">
        <authorList>
            <consortium name="Pathogen Informatics"/>
        </authorList>
    </citation>
    <scope>NUCLEOTIDE SEQUENCE [LARGE SCALE GENOMIC DNA]</scope>
    <source>
        <strain evidence="1 2">NCTC11429</strain>
    </source>
</reference>
<dbReference type="Proteomes" id="UP000308196">
    <property type="component" value="Chromosome"/>
</dbReference>
<dbReference type="AlphaFoldDB" id="A0A4V6KT68"/>
<sequence length="29" mass="3369">MNLDIQLRGEETRKLEHKTDVYNGGHRAS</sequence>
<dbReference type="STRING" id="1123265.GCA_000686625_05115"/>
<gene>
    <name evidence="1" type="ORF">NCTC11429_02880</name>
</gene>
<protein>
    <submittedName>
        <fullName evidence="1">Uncharacterized protein</fullName>
    </submittedName>
</protein>
<name>A0A4V6KT68_9SPHI</name>
<evidence type="ECO:0000313" key="2">
    <source>
        <dbReference type="Proteomes" id="UP000308196"/>
    </source>
</evidence>
<proteinExistence type="predicted"/>